<evidence type="ECO:0000256" key="6">
    <source>
        <dbReference type="ARBA" id="ARBA00022884"/>
    </source>
</evidence>
<comment type="caution">
    <text evidence="12">The sequence shown here is derived from an EMBL/GenBank/DDBJ whole genome shotgun (WGS) entry which is preliminary data.</text>
</comment>
<dbReference type="InterPro" id="IPR014729">
    <property type="entry name" value="Rossmann-like_a/b/a_fold"/>
</dbReference>
<dbReference type="Gene3D" id="3.40.50.620">
    <property type="entry name" value="HUPs"/>
    <property type="match status" value="1"/>
</dbReference>
<feature type="site" description="Interaction with tRNA" evidence="9">
    <location>
        <position position="359"/>
    </location>
</feature>
<proteinExistence type="inferred from homology"/>
<feature type="active site" description="Cysteine persulfide intermediate" evidence="9">
    <location>
        <position position="214"/>
    </location>
</feature>
<dbReference type="AlphaFoldDB" id="A0A6N8DQQ1"/>
<dbReference type="FunFam" id="3.40.50.620:FF:000115">
    <property type="entry name" value="tRNA-specific 2-thiouridylase MnmA"/>
    <property type="match status" value="1"/>
</dbReference>
<evidence type="ECO:0000259" key="11">
    <source>
        <dbReference type="Pfam" id="PF20259"/>
    </source>
</evidence>
<feature type="disulfide bond" description="Alternate" evidence="9">
    <location>
        <begin position="117"/>
        <end position="214"/>
    </location>
</feature>
<dbReference type="InterPro" id="IPR004506">
    <property type="entry name" value="MnmA-like"/>
</dbReference>
<dbReference type="GO" id="GO:0000049">
    <property type="term" value="F:tRNA binding"/>
    <property type="evidence" value="ECO:0007669"/>
    <property type="project" value="UniProtKB-KW"/>
</dbReference>
<dbReference type="EC" id="2.8.1.13" evidence="9"/>
<dbReference type="GO" id="GO:0002143">
    <property type="term" value="P:tRNA wobble position uridine thiolation"/>
    <property type="evidence" value="ECO:0007669"/>
    <property type="project" value="TreeGrafter"/>
</dbReference>
<keyword evidence="3 9" id="KW-0819">tRNA processing</keyword>
<evidence type="ECO:0000313" key="13">
    <source>
        <dbReference type="Proteomes" id="UP000439113"/>
    </source>
</evidence>
<protein>
    <recommendedName>
        <fullName evidence="9">tRNA-specific 2-thiouridylase MnmA</fullName>
        <ecNumber evidence="9">2.8.1.13</ecNumber>
    </recommendedName>
</protein>
<keyword evidence="7 9" id="KW-1015">Disulfide bond</keyword>
<keyword evidence="5 9" id="KW-0067">ATP-binding</keyword>
<keyword evidence="9" id="KW-0963">Cytoplasm</keyword>
<dbReference type="Gene3D" id="2.30.30.280">
    <property type="entry name" value="Adenine nucleotide alpha hydrolases-like domains"/>
    <property type="match status" value="1"/>
</dbReference>
<dbReference type="GO" id="GO:0005737">
    <property type="term" value="C:cytoplasm"/>
    <property type="evidence" value="ECO:0007669"/>
    <property type="project" value="UniProtKB-SubCell"/>
</dbReference>
<evidence type="ECO:0000256" key="2">
    <source>
        <dbReference type="ARBA" id="ARBA00022679"/>
    </source>
</evidence>
<dbReference type="Proteomes" id="UP000439113">
    <property type="component" value="Unassembled WGS sequence"/>
</dbReference>
<dbReference type="InterPro" id="IPR023382">
    <property type="entry name" value="MnmA-like_central_sf"/>
</dbReference>
<evidence type="ECO:0000259" key="10">
    <source>
        <dbReference type="Pfam" id="PF20258"/>
    </source>
</evidence>
<evidence type="ECO:0000256" key="4">
    <source>
        <dbReference type="ARBA" id="ARBA00022741"/>
    </source>
</evidence>
<accession>A0A6N8DQQ1</accession>
<dbReference type="CDD" id="cd01998">
    <property type="entry name" value="MnmA_TRMU-like"/>
    <property type="match status" value="1"/>
</dbReference>
<keyword evidence="1 9" id="KW-0820">tRNA-binding</keyword>
<dbReference type="NCBIfam" id="NF001138">
    <property type="entry name" value="PRK00143.1"/>
    <property type="match status" value="1"/>
</dbReference>
<dbReference type="GO" id="GO:0005524">
    <property type="term" value="F:ATP binding"/>
    <property type="evidence" value="ECO:0007669"/>
    <property type="project" value="UniProtKB-KW"/>
</dbReference>
<reference evidence="12 13" key="1">
    <citation type="submission" date="2019-11" db="EMBL/GenBank/DDBJ databases">
        <title>Whole-genome sequence of a Rhodoblastus acidophilus DSM 142.</title>
        <authorList>
            <person name="Kyndt J.A."/>
            <person name="Meyer T.E."/>
        </authorList>
    </citation>
    <scope>NUCLEOTIDE SEQUENCE [LARGE SCALE GENOMIC DNA]</scope>
    <source>
        <strain evidence="12 13">DSM 142</strain>
    </source>
</reference>
<gene>
    <name evidence="9 12" type="primary">mnmA</name>
    <name evidence="12" type="ORF">GJ654_17280</name>
</gene>
<comment type="similarity">
    <text evidence="9">Belongs to the MnmA/TRMU family.</text>
</comment>
<dbReference type="Pfam" id="PF03054">
    <property type="entry name" value="tRNA_Me_trans"/>
    <property type="match status" value="1"/>
</dbReference>
<comment type="subcellular location">
    <subcellularLocation>
        <location evidence="9">Cytoplasm</location>
    </subcellularLocation>
</comment>
<dbReference type="HAMAP" id="MF_00144">
    <property type="entry name" value="tRNA_thiouridyl_MnmA"/>
    <property type="match status" value="1"/>
</dbReference>
<feature type="active site" description="Nucleophile" evidence="9">
    <location>
        <position position="117"/>
    </location>
</feature>
<dbReference type="RefSeq" id="WP_155447426.1">
    <property type="nucleotide sequence ID" value="NZ_JAOQNR010000019.1"/>
</dbReference>
<feature type="binding site" evidence="9">
    <location>
        <begin position="23"/>
        <end position="30"/>
    </location>
    <ligand>
        <name>ATP</name>
        <dbReference type="ChEBI" id="CHEBI:30616"/>
    </ligand>
</feature>
<organism evidence="12 13">
    <name type="scientific">Rhodoblastus acidophilus</name>
    <name type="common">Rhodopseudomonas acidophila</name>
    <dbReference type="NCBI Taxonomy" id="1074"/>
    <lineage>
        <taxon>Bacteria</taxon>
        <taxon>Pseudomonadati</taxon>
        <taxon>Pseudomonadota</taxon>
        <taxon>Alphaproteobacteria</taxon>
        <taxon>Hyphomicrobiales</taxon>
        <taxon>Rhodoblastaceae</taxon>
        <taxon>Rhodoblastus</taxon>
    </lineage>
</organism>
<dbReference type="Pfam" id="PF20258">
    <property type="entry name" value="tRNA_Me_trans_C"/>
    <property type="match status" value="1"/>
</dbReference>
<dbReference type="EMBL" id="WNKS01000021">
    <property type="protein sequence ID" value="MTV32737.1"/>
    <property type="molecule type" value="Genomic_DNA"/>
</dbReference>
<name>A0A6N8DQQ1_RHOAC</name>
<feature type="binding site" evidence="9">
    <location>
        <position position="49"/>
    </location>
    <ligand>
        <name>ATP</name>
        <dbReference type="ChEBI" id="CHEBI:30616"/>
    </ligand>
</feature>
<comment type="caution">
    <text evidence="9">Lacks conserved residue(s) required for the propagation of feature annotation.</text>
</comment>
<dbReference type="FunFam" id="2.30.30.280:FF:000001">
    <property type="entry name" value="tRNA-specific 2-thiouridylase MnmA"/>
    <property type="match status" value="1"/>
</dbReference>
<keyword evidence="4 9" id="KW-0547">Nucleotide-binding</keyword>
<feature type="binding site" evidence="9">
    <location>
        <position position="141"/>
    </location>
    <ligand>
        <name>ATP</name>
        <dbReference type="ChEBI" id="CHEBI:30616"/>
    </ligand>
</feature>
<dbReference type="NCBIfam" id="TIGR00420">
    <property type="entry name" value="trmU"/>
    <property type="match status" value="1"/>
</dbReference>
<dbReference type="SUPFAM" id="SSF52402">
    <property type="entry name" value="Adenine nucleotide alpha hydrolases-like"/>
    <property type="match status" value="1"/>
</dbReference>
<dbReference type="PANTHER" id="PTHR11933">
    <property type="entry name" value="TRNA 5-METHYLAMINOMETHYL-2-THIOURIDYLATE -METHYLTRANSFERASE"/>
    <property type="match status" value="1"/>
</dbReference>
<comment type="catalytic activity">
    <reaction evidence="8 9">
        <text>S-sulfanyl-L-cysteinyl-[protein] + uridine(34) in tRNA + AH2 + ATP = 2-thiouridine(34) in tRNA + L-cysteinyl-[protein] + A + AMP + diphosphate + H(+)</text>
        <dbReference type="Rhea" id="RHEA:47032"/>
        <dbReference type="Rhea" id="RHEA-COMP:10131"/>
        <dbReference type="Rhea" id="RHEA-COMP:11726"/>
        <dbReference type="Rhea" id="RHEA-COMP:11727"/>
        <dbReference type="Rhea" id="RHEA-COMP:11728"/>
        <dbReference type="ChEBI" id="CHEBI:13193"/>
        <dbReference type="ChEBI" id="CHEBI:15378"/>
        <dbReference type="ChEBI" id="CHEBI:17499"/>
        <dbReference type="ChEBI" id="CHEBI:29950"/>
        <dbReference type="ChEBI" id="CHEBI:30616"/>
        <dbReference type="ChEBI" id="CHEBI:33019"/>
        <dbReference type="ChEBI" id="CHEBI:61963"/>
        <dbReference type="ChEBI" id="CHEBI:65315"/>
        <dbReference type="ChEBI" id="CHEBI:87170"/>
        <dbReference type="ChEBI" id="CHEBI:456215"/>
        <dbReference type="EC" id="2.8.1.13"/>
    </reaction>
</comment>
<evidence type="ECO:0000256" key="8">
    <source>
        <dbReference type="ARBA" id="ARBA00051542"/>
    </source>
</evidence>
<dbReference type="InterPro" id="IPR046885">
    <property type="entry name" value="MnmA-like_C"/>
</dbReference>
<evidence type="ECO:0000256" key="7">
    <source>
        <dbReference type="ARBA" id="ARBA00023157"/>
    </source>
</evidence>
<dbReference type="PANTHER" id="PTHR11933:SF5">
    <property type="entry name" value="MITOCHONDRIAL TRNA-SPECIFIC 2-THIOURIDYLASE 1"/>
    <property type="match status" value="1"/>
</dbReference>
<feature type="site" description="Interaction with tRNA" evidence="9">
    <location>
        <position position="142"/>
    </location>
</feature>
<dbReference type="Pfam" id="PF20259">
    <property type="entry name" value="tRNA_Me_trans_M"/>
    <property type="match status" value="1"/>
</dbReference>
<evidence type="ECO:0000313" key="12">
    <source>
        <dbReference type="EMBL" id="MTV32737.1"/>
    </source>
</evidence>
<feature type="domain" description="tRNA-specific 2-thiouridylase MnmA-like C-terminal" evidence="10">
    <location>
        <begin position="301"/>
        <end position="379"/>
    </location>
</feature>
<evidence type="ECO:0000256" key="3">
    <source>
        <dbReference type="ARBA" id="ARBA00022694"/>
    </source>
</evidence>
<evidence type="ECO:0000256" key="1">
    <source>
        <dbReference type="ARBA" id="ARBA00022555"/>
    </source>
</evidence>
<evidence type="ECO:0000256" key="5">
    <source>
        <dbReference type="ARBA" id="ARBA00022840"/>
    </source>
</evidence>
<dbReference type="OrthoDB" id="9800696at2"/>
<comment type="function">
    <text evidence="9">Catalyzes the 2-thiolation of uridine at the wobble position (U34) of tRNA, leading to the formation of s(2)U34.</text>
</comment>
<feature type="domain" description="tRNA-specific 2-thiouridylase MnmA-like central" evidence="11">
    <location>
        <begin position="230"/>
        <end position="291"/>
    </location>
</feature>
<sequence length="396" mass="42936">MTTYAKNSLDLAKPPAQTRVVVAMSGGVDSSVVAGLLKEQGYDVIGVTMQLYDHGEIEHRPGACCAGQDIYDARQAADLIGIPHYVLNYEQNFRAKVIDAFAQSYAEGETPIPCVACNSQIKFIDLFGMARDLGADILATGHYIASRADGEEERALYRALDPDRDQSYFLFSTTRDQLRLLRFPLGEMSKPEVREHARRLGLGVAEKPDSQDICFVPTGRYSDLVEKLAPQAATPGDIVHVDGRVLGRHAGVMHYTIGQRKGLGLGASASVGGEPLYVVRIDAANARVTVGPREALSTKRVALRDVNWIGPGTLDDALGREIVARVRSTRPPAAAVLMRRGEEIVVEFVEGENGVAPGQACVFYENAGPRARVLGGGFIRSAESAQEEPAFRRKRA</sequence>
<keyword evidence="2 9" id="KW-0808">Transferase</keyword>
<keyword evidence="6 9" id="KW-0694">RNA-binding</keyword>
<evidence type="ECO:0000256" key="9">
    <source>
        <dbReference type="HAMAP-Rule" id="MF_00144"/>
    </source>
</evidence>
<dbReference type="Gene3D" id="2.40.30.10">
    <property type="entry name" value="Translation factors"/>
    <property type="match status" value="1"/>
</dbReference>
<dbReference type="GO" id="GO:0103016">
    <property type="term" value="F:tRNA-uridine 2-sulfurtransferase activity"/>
    <property type="evidence" value="ECO:0007669"/>
    <property type="project" value="UniProtKB-EC"/>
</dbReference>
<feature type="region of interest" description="Interaction with tRNA" evidence="9">
    <location>
        <begin position="164"/>
        <end position="166"/>
    </location>
</feature>
<dbReference type="InterPro" id="IPR046884">
    <property type="entry name" value="MnmA-like_central"/>
</dbReference>